<dbReference type="InParanoid" id="A0A163J5T1"/>
<dbReference type="Gene3D" id="1.10.390.10">
    <property type="entry name" value="Neutral Protease Domain 2"/>
    <property type="match status" value="1"/>
</dbReference>
<dbReference type="Pfam" id="PF11838">
    <property type="entry name" value="ERAP1_C"/>
    <property type="match status" value="1"/>
</dbReference>
<feature type="site" description="Transition state stabilizer" evidence="10">
    <location>
        <position position="431"/>
    </location>
</feature>
<dbReference type="GO" id="GO:0016020">
    <property type="term" value="C:membrane"/>
    <property type="evidence" value="ECO:0007669"/>
    <property type="project" value="TreeGrafter"/>
</dbReference>
<dbReference type="InterPro" id="IPR014782">
    <property type="entry name" value="Peptidase_M1_dom"/>
</dbReference>
<protein>
    <recommendedName>
        <fullName evidence="11">Aminopeptidase</fullName>
        <ecNumber evidence="11">3.4.11.-</ecNumber>
    </recommendedName>
</protein>
<keyword evidence="7 11" id="KW-0482">Metalloprotease</keyword>
<dbReference type="InterPro" id="IPR050344">
    <property type="entry name" value="Peptidase_M1_aminopeptidases"/>
</dbReference>
<keyword evidence="3 11" id="KW-0645">Protease</keyword>
<proteinExistence type="inferred from homology"/>
<evidence type="ECO:0000256" key="5">
    <source>
        <dbReference type="ARBA" id="ARBA00022801"/>
    </source>
</evidence>
<feature type="transmembrane region" description="Helical" evidence="11">
    <location>
        <begin position="12"/>
        <end position="31"/>
    </location>
</feature>
<dbReference type="InterPro" id="IPR024571">
    <property type="entry name" value="ERAP1-like_C_dom"/>
</dbReference>
<dbReference type="GO" id="GO:0043171">
    <property type="term" value="P:peptide catabolic process"/>
    <property type="evidence" value="ECO:0007669"/>
    <property type="project" value="TreeGrafter"/>
</dbReference>
<dbReference type="InterPro" id="IPR045357">
    <property type="entry name" value="Aminopeptidase_N-like_N"/>
</dbReference>
<evidence type="ECO:0000256" key="1">
    <source>
        <dbReference type="ARBA" id="ARBA00010136"/>
    </source>
</evidence>
<feature type="active site" description="Proton acceptor" evidence="8">
    <location>
        <position position="346"/>
    </location>
</feature>
<evidence type="ECO:0000259" key="12">
    <source>
        <dbReference type="Pfam" id="PF01433"/>
    </source>
</evidence>
<comment type="similarity">
    <text evidence="1 11">Belongs to the peptidase M1 family.</text>
</comment>
<keyword evidence="11" id="KW-0472">Membrane</keyword>
<dbReference type="STRING" id="4829.A0A163J5T1"/>
<dbReference type="FunFam" id="2.60.40.1730:FF:000002">
    <property type="entry name" value="Aminopeptidase"/>
    <property type="match status" value="1"/>
</dbReference>
<dbReference type="OrthoDB" id="10031169at2759"/>
<keyword evidence="5 11" id="KW-0378">Hydrolase</keyword>
<sequence>MARSSSSSSSLKYFIWSLLPLFGAYLLYPYMMCSEQQPQPRQVLPTNVKPLHYNLWLKPHLDTFVFDGQVKVNLEVLEETNVITLNSKEIKIASATLAFGDKVLSSTDISYDTKKTVTTLTFPEATPAHSQALLDIKFEGILSEEMTGFYRSSYKDDQGNTKYLATTQFEPTDARKAFPCWDEPSLKATYDVTLVVPTELTALSNMNVIDDEDLKDGWKQVKYATTPLMSTYLLAFVVGPFEYIEAYTSGEHNGKPIQTRVYTLPGSKEQGRLALDVAVEALEFFADKFGEPYPLPKMDMVAIPDFEAGAMENWGLVTYRTIYLLFDEKASSVQFKKSTAYVVCHELAHQWFGNLVTMQWWNELYLNEAFATWVGWLAVDHIFPEWDIWTSFVNEDMPRALKLDALRSSHAIEVDVADASEIQQIFDAISYDKGASVIRMLSSWLGVDTFLAGVRRYIQKHKFGNASSDALWAALSEQAEMDVSKFMTLWTKHVGYPVLTVESSGPDSINVTQSRFLSTGDLNAQDEVTTWWVPLHMLCSNGEIKPHILTEPTQSFQIPSDGLFKLNAGQTALYRVHYPQSTILRLADEIKKQDQGLLASTADRVGLISDVGSLMVSGEQSTVAFLELVRSFQHEKEYFVWSQLASHLKSLISAFYEQPKQVRDGLVSIQQELFGPLADRLGWEVDANENDLTNLLRVLAISNAGLSKHESTLQEAKKRFWSYIHGNSDILHPNLRSTVFNVVLAELTNEDDNDNELTRAWEAVLKIYQDESLPSDQRLMALVSLGYTRDATLIDRYMAMALDDKQVRSQDIIYIYSRLGDSVEGRDRLYKYFIGNFDAFHAKFGKNAWMFGNTVQAIIQGFASFDKLNELKDFFKDKDTKEYQRPLQQSLESVHVRAKWVERDNENVRSWINSQ</sequence>
<dbReference type="EMBL" id="LT551764">
    <property type="protein sequence ID" value="SAL97353.1"/>
    <property type="molecule type" value="Genomic_DNA"/>
</dbReference>
<organism evidence="15">
    <name type="scientific">Absidia glauca</name>
    <name type="common">Pin mould</name>
    <dbReference type="NCBI Taxonomy" id="4829"/>
    <lineage>
        <taxon>Eukaryota</taxon>
        <taxon>Fungi</taxon>
        <taxon>Fungi incertae sedis</taxon>
        <taxon>Mucoromycota</taxon>
        <taxon>Mucoromycotina</taxon>
        <taxon>Mucoromycetes</taxon>
        <taxon>Mucorales</taxon>
        <taxon>Cunninghamellaceae</taxon>
        <taxon>Absidia</taxon>
    </lineage>
</organism>
<keyword evidence="4 9" id="KW-0479">Metal-binding</keyword>
<evidence type="ECO:0000256" key="8">
    <source>
        <dbReference type="PIRSR" id="PIRSR634016-1"/>
    </source>
</evidence>
<feature type="binding site" evidence="9">
    <location>
        <position position="349"/>
    </location>
    <ligand>
        <name>Zn(2+)</name>
        <dbReference type="ChEBI" id="CHEBI:29105"/>
        <note>catalytic</note>
    </ligand>
</feature>
<evidence type="ECO:0000259" key="13">
    <source>
        <dbReference type="Pfam" id="PF11838"/>
    </source>
</evidence>
<dbReference type="Gene3D" id="2.60.40.1730">
    <property type="entry name" value="tricorn interacting facor f3 domain"/>
    <property type="match status" value="1"/>
</dbReference>
<dbReference type="PRINTS" id="PR00756">
    <property type="entry name" value="ALADIPTASE"/>
</dbReference>
<evidence type="ECO:0000256" key="9">
    <source>
        <dbReference type="PIRSR" id="PIRSR634016-3"/>
    </source>
</evidence>
<dbReference type="GO" id="GO:0005615">
    <property type="term" value="C:extracellular space"/>
    <property type="evidence" value="ECO:0007669"/>
    <property type="project" value="TreeGrafter"/>
</dbReference>
<keyword evidence="11" id="KW-1133">Transmembrane helix</keyword>
<dbReference type="Pfam" id="PF01433">
    <property type="entry name" value="Peptidase_M1"/>
    <property type="match status" value="1"/>
</dbReference>
<dbReference type="PANTHER" id="PTHR11533">
    <property type="entry name" value="PROTEASE M1 ZINC METALLOPROTEASE"/>
    <property type="match status" value="1"/>
</dbReference>
<keyword evidence="6 9" id="KW-0862">Zinc</keyword>
<keyword evidence="2 11" id="KW-0031">Aminopeptidase</keyword>
<dbReference type="InterPro" id="IPR034016">
    <property type="entry name" value="M1_APN-typ"/>
</dbReference>
<dbReference type="SUPFAM" id="SSF63737">
    <property type="entry name" value="Leukotriene A4 hydrolase N-terminal domain"/>
    <property type="match status" value="1"/>
</dbReference>
<feature type="domain" description="Aminopeptidase N-like N-terminal" evidence="14">
    <location>
        <begin position="49"/>
        <end position="233"/>
    </location>
</feature>
<feature type="binding site" evidence="9">
    <location>
        <position position="345"/>
    </location>
    <ligand>
        <name>Zn(2+)</name>
        <dbReference type="ChEBI" id="CHEBI:29105"/>
        <note>catalytic</note>
    </ligand>
</feature>
<accession>A0A163J5T1</accession>
<dbReference type="SUPFAM" id="SSF55486">
    <property type="entry name" value="Metalloproteases ('zincins'), catalytic domain"/>
    <property type="match status" value="1"/>
</dbReference>
<dbReference type="GO" id="GO:0070006">
    <property type="term" value="F:metalloaminopeptidase activity"/>
    <property type="evidence" value="ECO:0007669"/>
    <property type="project" value="TreeGrafter"/>
</dbReference>
<dbReference type="EC" id="3.4.11.-" evidence="11"/>
<dbReference type="GO" id="GO:0042277">
    <property type="term" value="F:peptide binding"/>
    <property type="evidence" value="ECO:0007669"/>
    <property type="project" value="TreeGrafter"/>
</dbReference>
<dbReference type="Pfam" id="PF17900">
    <property type="entry name" value="Peptidase_M1_N"/>
    <property type="match status" value="1"/>
</dbReference>
<evidence type="ECO:0000256" key="7">
    <source>
        <dbReference type="ARBA" id="ARBA00023049"/>
    </source>
</evidence>
<dbReference type="InterPro" id="IPR027268">
    <property type="entry name" value="Peptidase_M4/M1_CTD_sf"/>
</dbReference>
<evidence type="ECO:0000259" key="14">
    <source>
        <dbReference type="Pfam" id="PF17900"/>
    </source>
</evidence>
<dbReference type="OMA" id="FIPCVDH"/>
<dbReference type="AlphaFoldDB" id="A0A163J5T1"/>
<dbReference type="FunFam" id="1.25.50.20:FF:000002">
    <property type="entry name" value="Aminopeptidase"/>
    <property type="match status" value="1"/>
</dbReference>
<dbReference type="InterPro" id="IPR042097">
    <property type="entry name" value="Aminopeptidase_N-like_N_sf"/>
</dbReference>
<dbReference type="GO" id="GO:0005737">
    <property type="term" value="C:cytoplasm"/>
    <property type="evidence" value="ECO:0007669"/>
    <property type="project" value="TreeGrafter"/>
</dbReference>
<evidence type="ECO:0000313" key="15">
    <source>
        <dbReference type="EMBL" id="SAL97353.1"/>
    </source>
</evidence>
<dbReference type="Proteomes" id="UP000078561">
    <property type="component" value="Unassembled WGS sequence"/>
</dbReference>
<dbReference type="FunCoup" id="A0A163J5T1">
    <property type="interactions" value="756"/>
</dbReference>
<dbReference type="PANTHER" id="PTHR11533:SF174">
    <property type="entry name" value="PUROMYCIN-SENSITIVE AMINOPEPTIDASE-RELATED"/>
    <property type="match status" value="1"/>
</dbReference>
<dbReference type="Gene3D" id="2.60.40.1910">
    <property type="match status" value="1"/>
</dbReference>
<evidence type="ECO:0000313" key="16">
    <source>
        <dbReference type="Proteomes" id="UP000078561"/>
    </source>
</evidence>
<gene>
    <name evidence="15" type="primary">ABSGL_02845.1 scaffold 4007</name>
</gene>
<feature type="domain" description="ERAP1-like C-terminal" evidence="13">
    <location>
        <begin position="563"/>
        <end position="895"/>
    </location>
</feature>
<keyword evidence="11" id="KW-0812">Transmembrane</keyword>
<dbReference type="GO" id="GO:0006508">
    <property type="term" value="P:proteolysis"/>
    <property type="evidence" value="ECO:0007669"/>
    <property type="project" value="UniProtKB-KW"/>
</dbReference>
<comment type="cofactor">
    <cofactor evidence="9 11">
        <name>Zn(2+)</name>
        <dbReference type="ChEBI" id="CHEBI:29105"/>
    </cofactor>
    <text evidence="9 11">Binds 1 zinc ion per subunit.</text>
</comment>
<evidence type="ECO:0000256" key="6">
    <source>
        <dbReference type="ARBA" id="ARBA00022833"/>
    </source>
</evidence>
<evidence type="ECO:0000256" key="2">
    <source>
        <dbReference type="ARBA" id="ARBA00022438"/>
    </source>
</evidence>
<dbReference type="Gene3D" id="1.25.50.20">
    <property type="match status" value="1"/>
</dbReference>
<dbReference type="FunFam" id="1.10.390.10:FF:000001">
    <property type="entry name" value="Aminopeptidase"/>
    <property type="match status" value="1"/>
</dbReference>
<evidence type="ECO:0000256" key="3">
    <source>
        <dbReference type="ARBA" id="ARBA00022670"/>
    </source>
</evidence>
<evidence type="ECO:0000256" key="4">
    <source>
        <dbReference type="ARBA" id="ARBA00022723"/>
    </source>
</evidence>
<reference evidence="15" key="1">
    <citation type="submission" date="2016-04" db="EMBL/GenBank/DDBJ databases">
        <authorList>
            <person name="Evans L.H."/>
            <person name="Alamgir A."/>
            <person name="Owens N."/>
            <person name="Weber N.D."/>
            <person name="Virtaneva K."/>
            <person name="Barbian K."/>
            <person name="Babar A."/>
            <person name="Rosenke K."/>
        </authorList>
    </citation>
    <scope>NUCLEOTIDE SEQUENCE [LARGE SCALE GENOMIC DNA]</scope>
    <source>
        <strain evidence="15">CBS 101.48</strain>
    </source>
</reference>
<feature type="domain" description="Peptidase M1 membrane alanine aminopeptidase" evidence="12">
    <location>
        <begin position="274"/>
        <end position="490"/>
    </location>
</feature>
<name>A0A163J5T1_ABSGL</name>
<dbReference type="GO" id="GO:0008270">
    <property type="term" value="F:zinc ion binding"/>
    <property type="evidence" value="ECO:0007669"/>
    <property type="project" value="UniProtKB-UniRule"/>
</dbReference>
<dbReference type="CDD" id="cd09601">
    <property type="entry name" value="M1_APN-Q_like"/>
    <property type="match status" value="1"/>
</dbReference>
<evidence type="ECO:0000256" key="10">
    <source>
        <dbReference type="PIRSR" id="PIRSR634016-4"/>
    </source>
</evidence>
<dbReference type="InterPro" id="IPR001930">
    <property type="entry name" value="Peptidase_M1"/>
</dbReference>
<keyword evidence="16" id="KW-1185">Reference proteome</keyword>
<evidence type="ECO:0000256" key="11">
    <source>
        <dbReference type="RuleBase" id="RU364040"/>
    </source>
</evidence>
<feature type="binding site" evidence="9">
    <location>
        <position position="368"/>
    </location>
    <ligand>
        <name>Zn(2+)</name>
        <dbReference type="ChEBI" id="CHEBI:29105"/>
        <note>catalytic</note>
    </ligand>
</feature>